<dbReference type="HOGENOM" id="CLU_015091_2_0_1"/>
<organism evidence="3 4">
    <name type="scientific">Paxillus involutus ATCC 200175</name>
    <dbReference type="NCBI Taxonomy" id="664439"/>
    <lineage>
        <taxon>Eukaryota</taxon>
        <taxon>Fungi</taxon>
        <taxon>Dikarya</taxon>
        <taxon>Basidiomycota</taxon>
        <taxon>Agaricomycotina</taxon>
        <taxon>Agaricomycetes</taxon>
        <taxon>Agaricomycetidae</taxon>
        <taxon>Boletales</taxon>
        <taxon>Paxilineae</taxon>
        <taxon>Paxillaceae</taxon>
        <taxon>Paxillus</taxon>
    </lineage>
</organism>
<accession>A0A0C9U2G8</accession>
<dbReference type="AlphaFoldDB" id="A0A0C9U2G8"/>
<evidence type="ECO:0000256" key="2">
    <source>
        <dbReference type="SAM" id="Phobius"/>
    </source>
</evidence>
<keyword evidence="2" id="KW-0812">Transmembrane</keyword>
<keyword evidence="4" id="KW-1185">Reference proteome</keyword>
<reference evidence="3 4" key="1">
    <citation type="submission" date="2014-06" db="EMBL/GenBank/DDBJ databases">
        <authorList>
            <consortium name="DOE Joint Genome Institute"/>
            <person name="Kuo A."/>
            <person name="Kohler A."/>
            <person name="Nagy L.G."/>
            <person name="Floudas D."/>
            <person name="Copeland A."/>
            <person name="Barry K.W."/>
            <person name="Cichocki N."/>
            <person name="Veneault-Fourrey C."/>
            <person name="LaButti K."/>
            <person name="Lindquist E.A."/>
            <person name="Lipzen A."/>
            <person name="Lundell T."/>
            <person name="Morin E."/>
            <person name="Murat C."/>
            <person name="Sun H."/>
            <person name="Tunlid A."/>
            <person name="Henrissat B."/>
            <person name="Grigoriev I.V."/>
            <person name="Hibbett D.S."/>
            <person name="Martin F."/>
            <person name="Nordberg H.P."/>
            <person name="Cantor M.N."/>
            <person name="Hua S.X."/>
        </authorList>
    </citation>
    <scope>NUCLEOTIDE SEQUENCE [LARGE SCALE GENOMIC DNA]</scope>
    <source>
        <strain evidence="3 4">ATCC 200175</strain>
    </source>
</reference>
<name>A0A0C9U2G8_PAXIN</name>
<feature type="transmembrane region" description="Helical" evidence="2">
    <location>
        <begin position="324"/>
        <end position="341"/>
    </location>
</feature>
<dbReference type="EMBL" id="KN819348">
    <property type="protein sequence ID" value="KIJ13777.1"/>
    <property type="molecule type" value="Genomic_DNA"/>
</dbReference>
<gene>
    <name evidence="3" type="ORF">PAXINDRAFT_13323</name>
</gene>
<reference evidence="4" key="2">
    <citation type="submission" date="2015-01" db="EMBL/GenBank/DDBJ databases">
        <title>Evolutionary Origins and Diversification of the Mycorrhizal Mutualists.</title>
        <authorList>
            <consortium name="DOE Joint Genome Institute"/>
            <consortium name="Mycorrhizal Genomics Consortium"/>
            <person name="Kohler A."/>
            <person name="Kuo A."/>
            <person name="Nagy L.G."/>
            <person name="Floudas D."/>
            <person name="Copeland A."/>
            <person name="Barry K.W."/>
            <person name="Cichocki N."/>
            <person name="Veneault-Fourrey C."/>
            <person name="LaButti K."/>
            <person name="Lindquist E.A."/>
            <person name="Lipzen A."/>
            <person name="Lundell T."/>
            <person name="Morin E."/>
            <person name="Murat C."/>
            <person name="Riley R."/>
            <person name="Ohm R."/>
            <person name="Sun H."/>
            <person name="Tunlid A."/>
            <person name="Henrissat B."/>
            <person name="Grigoriev I.V."/>
            <person name="Hibbett D.S."/>
            <person name="Martin F."/>
        </authorList>
    </citation>
    <scope>NUCLEOTIDE SEQUENCE [LARGE SCALE GENOMIC DNA]</scope>
    <source>
        <strain evidence="4">ATCC 200175</strain>
    </source>
</reference>
<evidence type="ECO:0000256" key="1">
    <source>
        <dbReference type="SAM" id="MobiDB-lite"/>
    </source>
</evidence>
<feature type="region of interest" description="Disordered" evidence="1">
    <location>
        <begin position="112"/>
        <end position="138"/>
    </location>
</feature>
<protein>
    <submittedName>
        <fullName evidence="3">Uncharacterized protein</fullName>
    </submittedName>
</protein>
<keyword evidence="2" id="KW-1133">Transmembrane helix</keyword>
<feature type="transmembrane region" description="Helical" evidence="2">
    <location>
        <begin position="353"/>
        <end position="375"/>
    </location>
</feature>
<feature type="compositionally biased region" description="Basic residues" evidence="1">
    <location>
        <begin position="115"/>
        <end position="132"/>
    </location>
</feature>
<dbReference type="Proteomes" id="UP000053647">
    <property type="component" value="Unassembled WGS sequence"/>
</dbReference>
<evidence type="ECO:0000313" key="3">
    <source>
        <dbReference type="EMBL" id="KIJ13777.1"/>
    </source>
</evidence>
<dbReference type="OrthoDB" id="2657661at2759"/>
<evidence type="ECO:0000313" key="4">
    <source>
        <dbReference type="Proteomes" id="UP000053647"/>
    </source>
</evidence>
<sequence>MSTHGVKRYERNIRLSKKDEIKAIPANTTTFKEEMQNHVAANGWSRSVHPEGAVYFRHERRGIYTDADIRDLPTFDIINRAIARIHEIVLEAKMPIEQNDIVQLVIELHTPKGTGKSKRTTSKGRPKHHTKSKDKGDAEVNAKPTCSYYFVNHARRCLLWPTEFTELSSEMFFHVRGIKSWDHDMRWRGSIDALTSKTSLVPFDKEELSKMLELMDHIRDSFGTSDTPISPYVKVFMARLMRTFAHARFFNFYGEVGARLDADQTVYNVTERRASVLLLLISWLLFRAPDVHLKTLKTIWVDQTINYVPWTKFLDKLTSEWQELVLYATVILNANVAFLAIPGGSPPTDSQIASQICSYISVAASVGAVATGLLLMRQNRTKHRETANDAVRYIEGIYYPL</sequence>
<proteinExistence type="predicted"/>
<keyword evidence="2" id="KW-0472">Membrane</keyword>